<sequence length="886" mass="98107">MGMSTIRQSTPPNHVQAVTGPRQSARIRTPLARPGFIQTHADSRRALSLAPASPGARTQVSVLSDSVNQSVSENQSESVAADSSVPGQPVVVNLEQDSDDKNAKVKAPKNVKGGFDNPKLYFFPGGAAPGQTKGLTYKCRWCPKSVRVPLSTISNLKTHRDGSITSTGLRKACPGRLGAINAGAKLPISADDEDSAIQSKKNATGTLNAFVQKGRFDNKTMNKILVLWLIRHSLAWNRFEDHLLRVAFDYSNATSSIFCRTWAALHARKLYVTLQEQVIRDIRKSDSKISLVADVWTTKGNHKAFIGLSVCYINQNWEYVLQHLALKYVSWHHNGRYLAAPLANVLIKHGFQNQIRSNNFTMAKEMAAIIRRKNGDFEHYRENHPRCFCHVLALILGAGLKSLKLKNQIQAPASSTKPSYFPALEMIAEGKEDDEETHADNEIQEIMESDDGDEIDPDDASEGCISEEEQECTSKETNSANETSGKTTKRGYVEGGIGHTLAKVEYICRRVCSSTAKRAEFQLIAKNMPYTGPHLIAGYGIRWNVAYNSWQRAYSAKKVITQLLTDESDKYAGKSAAGHFFKGYEVSNKEWEDVNSLNKVLAEFLATTLRMEGDGTTSSMVLYEYFRLINFLETKKRSPECLVLVPMFDPMINIAKKYRNLALQCDATLLATVLHPAWRLSLIKDKFPEYSDVAEGLLDEAFKVKSEAHLKMNPTATTSQSNDVESEDDEFNYYPEKTGPSQDADELRKYKEGAWPLSKKSDPLSWWRAHAAEFPRLALVARDVLACAGSSASVERTFSAAADVCVPGRGSLAVATIEQCVSSHMWLQKGIKAGAEFADAQAVIDAAELTRKFKTHLNIANRKTQCHKIKHAASKTDSTPISVESA</sequence>
<reference evidence="1 2" key="3">
    <citation type="journal article" date="2022" name="Microbiol. Spectr.">
        <title>Folding features and dynamics of 3D genome architecture in plant fungal pathogens.</title>
        <authorList>
            <person name="Xia C."/>
        </authorList>
    </citation>
    <scope>NUCLEOTIDE SEQUENCE [LARGE SCALE GENOMIC DNA]</scope>
    <source>
        <strain evidence="1 2">93-210</strain>
    </source>
</reference>
<name>A0ACC0EM54_9BASI</name>
<comment type="caution">
    <text evidence="1">The sequence shown here is derived from an EMBL/GenBank/DDBJ whole genome shotgun (WGS) entry which is preliminary data.</text>
</comment>
<gene>
    <name evidence="1" type="ORF">MJO28_003828</name>
</gene>
<accession>A0ACC0EM54</accession>
<keyword evidence="2" id="KW-1185">Reference proteome</keyword>
<reference evidence="2" key="1">
    <citation type="journal article" date="2018" name="BMC Genomics">
        <title>Genomic insights into host adaptation between the wheat stripe rust pathogen (Puccinia striiformis f. sp. tritici) and the barley stripe rust pathogen (Puccinia striiformis f. sp. hordei).</title>
        <authorList>
            <person name="Xia C."/>
            <person name="Wang M."/>
            <person name="Yin C."/>
            <person name="Cornejo O.E."/>
            <person name="Hulbert S.H."/>
            <person name="Chen X."/>
        </authorList>
    </citation>
    <scope>NUCLEOTIDE SEQUENCE [LARGE SCALE GENOMIC DNA]</scope>
    <source>
        <strain evidence="2">93-210</strain>
    </source>
</reference>
<dbReference type="Proteomes" id="UP001060170">
    <property type="component" value="Chromosome 4"/>
</dbReference>
<proteinExistence type="predicted"/>
<protein>
    <submittedName>
        <fullName evidence="1">Uncharacterized protein</fullName>
    </submittedName>
</protein>
<dbReference type="EMBL" id="CM045868">
    <property type="protein sequence ID" value="KAI7956733.1"/>
    <property type="molecule type" value="Genomic_DNA"/>
</dbReference>
<reference evidence="2" key="2">
    <citation type="journal article" date="2018" name="Mol. Plant Microbe Interact.">
        <title>Genome sequence resources for the wheat stripe rust pathogen (Puccinia striiformis f. sp. tritici) and the barley stripe rust pathogen (Puccinia striiformis f. sp. hordei).</title>
        <authorList>
            <person name="Xia C."/>
            <person name="Wang M."/>
            <person name="Yin C."/>
            <person name="Cornejo O.E."/>
            <person name="Hulbert S.H."/>
            <person name="Chen X."/>
        </authorList>
    </citation>
    <scope>NUCLEOTIDE SEQUENCE [LARGE SCALE GENOMIC DNA]</scope>
    <source>
        <strain evidence="2">93-210</strain>
    </source>
</reference>
<organism evidence="1 2">
    <name type="scientific">Puccinia striiformis f. sp. tritici</name>
    <dbReference type="NCBI Taxonomy" id="168172"/>
    <lineage>
        <taxon>Eukaryota</taxon>
        <taxon>Fungi</taxon>
        <taxon>Dikarya</taxon>
        <taxon>Basidiomycota</taxon>
        <taxon>Pucciniomycotina</taxon>
        <taxon>Pucciniomycetes</taxon>
        <taxon>Pucciniales</taxon>
        <taxon>Pucciniaceae</taxon>
        <taxon>Puccinia</taxon>
    </lineage>
</organism>
<evidence type="ECO:0000313" key="1">
    <source>
        <dbReference type="EMBL" id="KAI7956733.1"/>
    </source>
</evidence>
<evidence type="ECO:0000313" key="2">
    <source>
        <dbReference type="Proteomes" id="UP001060170"/>
    </source>
</evidence>